<comment type="caution">
    <text evidence="3">The sequence shown here is derived from an EMBL/GenBank/DDBJ whole genome shotgun (WGS) entry which is preliminary data.</text>
</comment>
<keyword evidence="4" id="KW-1185">Reference proteome</keyword>
<evidence type="ECO:0000256" key="1">
    <source>
        <dbReference type="SAM" id="MobiDB-lite"/>
    </source>
</evidence>
<name>A0ABN0V3Y7_9ACTN</name>
<protein>
    <submittedName>
        <fullName evidence="3">Uncharacterized protein</fullName>
    </submittedName>
</protein>
<feature type="compositionally biased region" description="Low complexity" evidence="1">
    <location>
        <begin position="12"/>
        <end position="21"/>
    </location>
</feature>
<dbReference type="Proteomes" id="UP001500967">
    <property type="component" value="Unassembled WGS sequence"/>
</dbReference>
<feature type="compositionally biased region" description="Pro residues" evidence="1">
    <location>
        <begin position="95"/>
        <end position="109"/>
    </location>
</feature>
<evidence type="ECO:0000313" key="3">
    <source>
        <dbReference type="EMBL" id="GAA0272828.1"/>
    </source>
</evidence>
<sequence length="220" mass="22001">MAPPTAPPQPTPGTHQQPAGTVYGGPQPGTTTPSAGPFPPQPGTPPTAQPGAHPGQPGAQQPGHPGAQPGWAATGSPPPSTAYGPPPQGYATPGTRPPGAPPAPGPAAPAGPKKPWYKRGPILAAVVVAVVLLVGCVGGVLLGAQAIVGSDYSSGKCIKREASGDKDRAIPVECGTDGSYKIIDRANGTTTVQDGSCPPDTTDAFVNFKDEYVLCLRKED</sequence>
<organism evidence="3 4">
    <name type="scientific">Cryptosporangium japonicum</name>
    <dbReference type="NCBI Taxonomy" id="80872"/>
    <lineage>
        <taxon>Bacteria</taxon>
        <taxon>Bacillati</taxon>
        <taxon>Actinomycetota</taxon>
        <taxon>Actinomycetes</taxon>
        <taxon>Cryptosporangiales</taxon>
        <taxon>Cryptosporangiaceae</taxon>
        <taxon>Cryptosporangium</taxon>
    </lineage>
</organism>
<gene>
    <name evidence="3" type="ORF">GCM10009539_70300</name>
</gene>
<feature type="compositionally biased region" description="Low complexity" evidence="1">
    <location>
        <begin position="49"/>
        <end position="70"/>
    </location>
</feature>
<dbReference type="RefSeq" id="WP_344653263.1">
    <property type="nucleotide sequence ID" value="NZ_BAAAGX010000032.1"/>
</dbReference>
<feature type="compositionally biased region" description="Pro residues" evidence="1">
    <location>
        <begin position="76"/>
        <end position="88"/>
    </location>
</feature>
<evidence type="ECO:0000256" key="2">
    <source>
        <dbReference type="SAM" id="Phobius"/>
    </source>
</evidence>
<accession>A0ABN0V3Y7</accession>
<feature type="transmembrane region" description="Helical" evidence="2">
    <location>
        <begin position="122"/>
        <end position="148"/>
    </location>
</feature>
<keyword evidence="2" id="KW-0812">Transmembrane</keyword>
<proteinExistence type="predicted"/>
<feature type="compositionally biased region" description="Pro residues" evidence="1">
    <location>
        <begin position="36"/>
        <end position="48"/>
    </location>
</feature>
<evidence type="ECO:0000313" key="4">
    <source>
        <dbReference type="Proteomes" id="UP001500967"/>
    </source>
</evidence>
<keyword evidence="2" id="KW-0472">Membrane</keyword>
<feature type="region of interest" description="Disordered" evidence="1">
    <location>
        <begin position="1"/>
        <end position="112"/>
    </location>
</feature>
<feature type="compositionally biased region" description="Pro residues" evidence="1">
    <location>
        <begin position="1"/>
        <end position="11"/>
    </location>
</feature>
<reference evidence="3 4" key="1">
    <citation type="journal article" date="2019" name="Int. J. Syst. Evol. Microbiol.">
        <title>The Global Catalogue of Microorganisms (GCM) 10K type strain sequencing project: providing services to taxonomists for standard genome sequencing and annotation.</title>
        <authorList>
            <consortium name="The Broad Institute Genomics Platform"/>
            <consortium name="The Broad Institute Genome Sequencing Center for Infectious Disease"/>
            <person name="Wu L."/>
            <person name="Ma J."/>
        </authorList>
    </citation>
    <scope>NUCLEOTIDE SEQUENCE [LARGE SCALE GENOMIC DNA]</scope>
    <source>
        <strain evidence="3 4">JCM 10425</strain>
    </source>
</reference>
<keyword evidence="2" id="KW-1133">Transmembrane helix</keyword>
<dbReference type="EMBL" id="BAAAGX010000032">
    <property type="protein sequence ID" value="GAA0272828.1"/>
    <property type="molecule type" value="Genomic_DNA"/>
</dbReference>